<evidence type="ECO:0000256" key="1">
    <source>
        <dbReference type="SAM" id="Phobius"/>
    </source>
</evidence>
<dbReference type="EMBL" id="VSIJ01000005">
    <property type="protein sequence ID" value="TXX67332.1"/>
    <property type="molecule type" value="Genomic_DNA"/>
</dbReference>
<comment type="caution">
    <text evidence="2">The sequence shown here is derived from an EMBL/GenBank/DDBJ whole genome shotgun (WGS) entry which is preliminary data.</text>
</comment>
<dbReference type="RefSeq" id="WP_044126137.1">
    <property type="nucleotide sequence ID" value="NZ_JAILXN010000001.1"/>
</dbReference>
<organism evidence="2 3">
    <name type="scientific">Vibrio cholerae</name>
    <dbReference type="NCBI Taxonomy" id="666"/>
    <lineage>
        <taxon>Bacteria</taxon>
        <taxon>Pseudomonadati</taxon>
        <taxon>Pseudomonadota</taxon>
        <taxon>Gammaproteobacteria</taxon>
        <taxon>Vibrionales</taxon>
        <taxon>Vibrionaceae</taxon>
        <taxon>Vibrio</taxon>
    </lineage>
</organism>
<proteinExistence type="predicted"/>
<evidence type="ECO:0000313" key="3">
    <source>
        <dbReference type="Proteomes" id="UP000323819"/>
    </source>
</evidence>
<keyword evidence="1" id="KW-1133">Transmembrane helix</keyword>
<protein>
    <recommendedName>
        <fullName evidence="4">Thioredoxin-like fold domain-containing protein</fullName>
    </recommendedName>
</protein>
<evidence type="ECO:0000313" key="2">
    <source>
        <dbReference type="EMBL" id="TXX67332.1"/>
    </source>
</evidence>
<dbReference type="Proteomes" id="UP000323819">
    <property type="component" value="Unassembled WGS sequence"/>
</dbReference>
<keyword evidence="1" id="KW-0812">Transmembrane</keyword>
<keyword evidence="1" id="KW-0472">Membrane</keyword>
<feature type="transmembrane region" description="Helical" evidence="1">
    <location>
        <begin position="6"/>
        <end position="25"/>
    </location>
</feature>
<name>A0ABD7SR64_VIBCL</name>
<dbReference type="Gene3D" id="3.40.30.10">
    <property type="entry name" value="Glutaredoxin"/>
    <property type="match status" value="1"/>
</dbReference>
<gene>
    <name evidence="2" type="ORF">FXF03_01795</name>
</gene>
<sequence length="240" mass="27292">MSRRIITILIFMIVIVQFGFILILLNKDETHELQQHQLLTASSASRVHEGLFPIEAKNDTRTHDSAVHDVTKPNWDCSLYHCGELNKNVYPASEKIIEKISSLKGRIFGPNTSKVDIIVAYDVTCSNCMWLKTNVLQPLLNEGYRMFLFPTTYRDIDTLTDSQLSLFANFICNPSSGLDLEQIHSVYENENCSLKMIKQYLTNSKKSLEPFGLQNGTPIIFTKSAIIIGGKELEVIRKYL</sequence>
<accession>A0ABD7SR64</accession>
<reference evidence="2 3" key="1">
    <citation type="submission" date="2019-06" db="EMBL/GenBank/DDBJ databases">
        <title>Vibrio cholerae phylogeny based on whole-genome sequencing reveals genetic diversity and population strucutre.</title>
        <authorList>
            <person name="Zhiqiu Y."/>
            <person name="Bin L."/>
            <person name="Lingyan J."/>
        </authorList>
    </citation>
    <scope>NUCLEOTIDE SEQUENCE [LARGE SCALE GENOMIC DNA]</scope>
    <source>
        <strain evidence="2 3">N2814</strain>
    </source>
</reference>
<dbReference type="AlphaFoldDB" id="A0ABD7SR64"/>
<evidence type="ECO:0008006" key="4">
    <source>
        <dbReference type="Google" id="ProtNLM"/>
    </source>
</evidence>